<dbReference type="Pfam" id="PF13505">
    <property type="entry name" value="OMP_b-brl"/>
    <property type="match status" value="1"/>
</dbReference>
<dbReference type="Proteomes" id="UP001269144">
    <property type="component" value="Unassembled WGS sequence"/>
</dbReference>
<keyword evidence="1 2" id="KW-0732">Signal</keyword>
<keyword evidence="5" id="KW-1185">Reference proteome</keyword>
<dbReference type="InterPro" id="IPR011250">
    <property type="entry name" value="OMP/PagP_B-barrel"/>
</dbReference>
<name>A0ABU2HUC3_9RHOB</name>
<feature type="domain" description="Outer membrane protein beta-barrel" evidence="3">
    <location>
        <begin position="12"/>
        <end position="198"/>
    </location>
</feature>
<sequence>MKQARSATALAIAALAGGTGMASAQTLSLGDFYVKAFGGAAWPQNFDTTLKEDGEQIARPSFDYETGYTLGVAVGAALTSNISMEIEYAYRSFDAAITDRDEDDESSRADGDSSANAFMFNAIYMFDGMGATGAIRPYLGGGIGGVNVETSVPGQNYDADTLLAYQLIGGVGYELNPNVTLYAEGRWFQTESGRFDGPGGDYFDGKLESFDLLAGLRYTF</sequence>
<evidence type="ECO:0000313" key="4">
    <source>
        <dbReference type="EMBL" id="MDS9468643.1"/>
    </source>
</evidence>
<evidence type="ECO:0000256" key="1">
    <source>
        <dbReference type="ARBA" id="ARBA00022729"/>
    </source>
</evidence>
<gene>
    <name evidence="4" type="ORF">RGQ15_13830</name>
</gene>
<organism evidence="4 5">
    <name type="scientific">Paracoccus aurantius</name>
    <dbReference type="NCBI Taxonomy" id="3073814"/>
    <lineage>
        <taxon>Bacteria</taxon>
        <taxon>Pseudomonadati</taxon>
        <taxon>Pseudomonadota</taxon>
        <taxon>Alphaproteobacteria</taxon>
        <taxon>Rhodobacterales</taxon>
        <taxon>Paracoccaceae</taxon>
        <taxon>Paracoccus</taxon>
    </lineage>
</organism>
<dbReference type="RefSeq" id="WP_311160901.1">
    <property type="nucleotide sequence ID" value="NZ_JAVQLW010000001.1"/>
</dbReference>
<evidence type="ECO:0000256" key="2">
    <source>
        <dbReference type="SAM" id="SignalP"/>
    </source>
</evidence>
<proteinExistence type="predicted"/>
<reference evidence="5" key="1">
    <citation type="submission" date="2023-07" db="EMBL/GenBank/DDBJ databases">
        <title>Paracoccus sp. MBLB3053 whole genome sequence.</title>
        <authorList>
            <person name="Hwang C.Y."/>
            <person name="Cho E.-S."/>
            <person name="Seo M.-J."/>
        </authorList>
    </citation>
    <scope>NUCLEOTIDE SEQUENCE [LARGE SCALE GENOMIC DNA]</scope>
    <source>
        <strain evidence="5">MBLB3053</strain>
    </source>
</reference>
<feature type="signal peptide" evidence="2">
    <location>
        <begin position="1"/>
        <end position="24"/>
    </location>
</feature>
<evidence type="ECO:0000313" key="5">
    <source>
        <dbReference type="Proteomes" id="UP001269144"/>
    </source>
</evidence>
<dbReference type="Gene3D" id="2.40.160.20">
    <property type="match status" value="1"/>
</dbReference>
<comment type="caution">
    <text evidence="4">The sequence shown here is derived from an EMBL/GenBank/DDBJ whole genome shotgun (WGS) entry which is preliminary data.</text>
</comment>
<dbReference type="SUPFAM" id="SSF56925">
    <property type="entry name" value="OMPA-like"/>
    <property type="match status" value="1"/>
</dbReference>
<dbReference type="EMBL" id="JAVQLW010000001">
    <property type="protein sequence ID" value="MDS9468643.1"/>
    <property type="molecule type" value="Genomic_DNA"/>
</dbReference>
<evidence type="ECO:0000259" key="3">
    <source>
        <dbReference type="Pfam" id="PF13505"/>
    </source>
</evidence>
<accession>A0ABU2HUC3</accession>
<feature type="chain" id="PRO_5047297497" evidence="2">
    <location>
        <begin position="25"/>
        <end position="220"/>
    </location>
</feature>
<protein>
    <submittedName>
        <fullName evidence="4">Outer membrane beta-barrel protein</fullName>
    </submittedName>
</protein>
<dbReference type="InterPro" id="IPR027385">
    <property type="entry name" value="Beta-barrel_OMP"/>
</dbReference>